<feature type="active site" evidence="13">
    <location>
        <position position="19"/>
    </location>
</feature>
<dbReference type="PANTHER" id="PTHR23132">
    <property type="entry name" value="D-ALANINE--D-ALANINE LIGASE"/>
    <property type="match status" value="1"/>
</dbReference>
<keyword evidence="8 12" id="KW-0133">Cell shape</keyword>
<evidence type="ECO:0000256" key="11">
    <source>
        <dbReference type="ARBA" id="ARBA00023316"/>
    </source>
</evidence>
<dbReference type="InterPro" id="IPR011127">
    <property type="entry name" value="Dala_Dala_lig_N"/>
</dbReference>
<comment type="cofactor">
    <cofactor evidence="1">
        <name>Mn(2+)</name>
        <dbReference type="ChEBI" id="CHEBI:29035"/>
    </cofactor>
</comment>
<dbReference type="InterPro" id="IPR005905">
    <property type="entry name" value="D_ala_D_ala"/>
</dbReference>
<feature type="binding site" evidence="14">
    <location>
        <position position="148"/>
    </location>
    <ligand>
        <name>ATP</name>
        <dbReference type="ChEBI" id="CHEBI:30616"/>
    </ligand>
</feature>
<evidence type="ECO:0000313" key="19">
    <source>
        <dbReference type="Proteomes" id="UP000668403"/>
    </source>
</evidence>
<comment type="cofactor">
    <cofactor evidence="15">
        <name>Mg(2+)</name>
        <dbReference type="ChEBI" id="CHEBI:18420"/>
    </cofactor>
    <cofactor evidence="15">
        <name>Mn(2+)</name>
        <dbReference type="ChEBI" id="CHEBI:29035"/>
    </cofactor>
    <text evidence="15">Binds 2 magnesium or manganese ions per subunit.</text>
</comment>
<keyword evidence="3 12" id="KW-0436">Ligase</keyword>
<evidence type="ECO:0000256" key="16">
    <source>
        <dbReference type="PROSITE-ProRule" id="PRU00409"/>
    </source>
</evidence>
<dbReference type="Gene3D" id="3.40.50.20">
    <property type="match status" value="1"/>
</dbReference>
<keyword evidence="19" id="KW-1185">Reference proteome</keyword>
<feature type="binding site" evidence="14">
    <location>
        <begin position="200"/>
        <end position="201"/>
    </location>
    <ligand>
        <name>ATP</name>
        <dbReference type="ChEBI" id="CHEBI:30616"/>
    </ligand>
</feature>
<dbReference type="Pfam" id="PF01820">
    <property type="entry name" value="Dala_Dala_lig_N"/>
    <property type="match status" value="1"/>
</dbReference>
<evidence type="ECO:0000256" key="2">
    <source>
        <dbReference type="ARBA" id="ARBA00010871"/>
    </source>
</evidence>
<dbReference type="EC" id="6.3.2.4" evidence="12"/>
<dbReference type="Pfam" id="PF07478">
    <property type="entry name" value="Dala_Dala_lig_C"/>
    <property type="match status" value="1"/>
</dbReference>
<dbReference type="GO" id="GO:0005524">
    <property type="term" value="F:ATP binding"/>
    <property type="evidence" value="ECO:0007669"/>
    <property type="project" value="UniProtKB-UniRule"/>
</dbReference>
<keyword evidence="5 14" id="KW-0547">Nucleotide-binding</keyword>
<evidence type="ECO:0000256" key="3">
    <source>
        <dbReference type="ARBA" id="ARBA00022598"/>
    </source>
</evidence>
<dbReference type="EMBL" id="JAGFBF010000005">
    <property type="protein sequence ID" value="MBO2989867.1"/>
    <property type="molecule type" value="Genomic_DNA"/>
</dbReference>
<evidence type="ECO:0000256" key="1">
    <source>
        <dbReference type="ARBA" id="ARBA00001936"/>
    </source>
</evidence>
<dbReference type="RefSeq" id="WP_208238434.1">
    <property type="nucleotide sequence ID" value="NZ_BAAAQU010000002.1"/>
</dbReference>
<keyword evidence="12" id="KW-0963">Cytoplasm</keyword>
<dbReference type="GO" id="GO:0071555">
    <property type="term" value="P:cell wall organization"/>
    <property type="evidence" value="ECO:0007669"/>
    <property type="project" value="UniProtKB-KW"/>
</dbReference>
<reference evidence="18" key="1">
    <citation type="submission" date="2021-03" db="EMBL/GenBank/DDBJ databases">
        <title>Leucobacter chromiisoli sp. nov., isolated from chromium-containing soil of chemical plant.</title>
        <authorList>
            <person name="Xu Z."/>
        </authorList>
    </citation>
    <scope>NUCLEOTIDE SEQUENCE</scope>
    <source>
        <strain evidence="18">K 70/01</strain>
    </source>
</reference>
<keyword evidence="11 12" id="KW-0961">Cell wall biogenesis/degradation</keyword>
<comment type="pathway">
    <text evidence="12">Cell wall biogenesis; peptidoglycan biosynthesis.</text>
</comment>
<dbReference type="Gene3D" id="3.30.470.20">
    <property type="entry name" value="ATP-grasp fold, B domain"/>
    <property type="match status" value="1"/>
</dbReference>
<dbReference type="PROSITE" id="PS50975">
    <property type="entry name" value="ATP_GRASP"/>
    <property type="match status" value="1"/>
</dbReference>
<evidence type="ECO:0000256" key="8">
    <source>
        <dbReference type="ARBA" id="ARBA00022960"/>
    </source>
</evidence>
<dbReference type="NCBIfam" id="TIGR01205">
    <property type="entry name" value="D_ala_D_alaTIGR"/>
    <property type="match status" value="1"/>
</dbReference>
<feature type="active site" evidence="13">
    <location>
        <position position="200"/>
    </location>
</feature>
<keyword evidence="10 15" id="KW-0464">Manganese</keyword>
<dbReference type="GO" id="GO:0008360">
    <property type="term" value="P:regulation of cell shape"/>
    <property type="evidence" value="ECO:0007669"/>
    <property type="project" value="UniProtKB-KW"/>
</dbReference>
<comment type="similarity">
    <text evidence="2 12">Belongs to the D-alanine--D-alanine ligase family.</text>
</comment>
<keyword evidence="9 12" id="KW-0573">Peptidoglycan synthesis</keyword>
<evidence type="ECO:0000256" key="15">
    <source>
        <dbReference type="PIRSR" id="PIRSR039102-3"/>
    </source>
</evidence>
<keyword evidence="4 15" id="KW-0479">Metal-binding</keyword>
<feature type="binding site" evidence="15">
    <location>
        <position position="330"/>
    </location>
    <ligand>
        <name>Mg(2+)</name>
        <dbReference type="ChEBI" id="CHEBI:18420"/>
        <label>2</label>
    </ligand>
</feature>
<dbReference type="Gene3D" id="3.30.1490.20">
    <property type="entry name" value="ATP-grasp fold, A domain"/>
    <property type="match status" value="1"/>
</dbReference>
<dbReference type="AlphaFoldDB" id="A0A939QCY6"/>
<feature type="binding site" evidence="15">
    <location>
        <position position="328"/>
    </location>
    <ligand>
        <name>Mg(2+)</name>
        <dbReference type="ChEBI" id="CHEBI:18420"/>
        <label>2</label>
    </ligand>
</feature>
<dbReference type="PIRSF" id="PIRSF039102">
    <property type="entry name" value="Ddl/VanB"/>
    <property type="match status" value="1"/>
</dbReference>
<dbReference type="PANTHER" id="PTHR23132:SF25">
    <property type="entry name" value="D-ALANINE--D-ALANINE LIGASE A"/>
    <property type="match status" value="1"/>
</dbReference>
<dbReference type="InterPro" id="IPR016185">
    <property type="entry name" value="PreATP-grasp_dom_sf"/>
</dbReference>
<gene>
    <name evidence="12" type="primary">ddl</name>
    <name evidence="18" type="ORF">J4H85_07650</name>
</gene>
<dbReference type="GO" id="GO:0046872">
    <property type="term" value="F:metal ion binding"/>
    <property type="evidence" value="ECO:0007669"/>
    <property type="project" value="UniProtKB-KW"/>
</dbReference>
<evidence type="ECO:0000259" key="17">
    <source>
        <dbReference type="PROSITE" id="PS50975"/>
    </source>
</evidence>
<dbReference type="SUPFAM" id="SSF52440">
    <property type="entry name" value="PreATP-grasp domain"/>
    <property type="match status" value="1"/>
</dbReference>
<evidence type="ECO:0000256" key="7">
    <source>
        <dbReference type="ARBA" id="ARBA00022842"/>
    </source>
</evidence>
<dbReference type="InterPro" id="IPR000291">
    <property type="entry name" value="D-Ala_lig_Van_CS"/>
</dbReference>
<feature type="domain" description="ATP-grasp" evidence="17">
    <location>
        <begin position="152"/>
        <end position="361"/>
    </location>
</feature>
<evidence type="ECO:0000256" key="14">
    <source>
        <dbReference type="PIRSR" id="PIRSR039102-2"/>
    </source>
</evidence>
<feature type="binding site" evidence="14">
    <location>
        <begin position="192"/>
        <end position="194"/>
    </location>
    <ligand>
        <name>ATP</name>
        <dbReference type="ChEBI" id="CHEBI:30616"/>
    </ligand>
</feature>
<evidence type="ECO:0000256" key="13">
    <source>
        <dbReference type="PIRSR" id="PIRSR039102-1"/>
    </source>
</evidence>
<feature type="binding site" evidence="14">
    <location>
        <begin position="230"/>
        <end position="237"/>
    </location>
    <ligand>
        <name>ATP</name>
        <dbReference type="ChEBI" id="CHEBI:30616"/>
    </ligand>
</feature>
<proteinExistence type="inferred from homology"/>
<feature type="binding site" evidence="14">
    <location>
        <begin position="327"/>
        <end position="328"/>
    </location>
    <ligand>
        <name>ATP</name>
        <dbReference type="ChEBI" id="CHEBI:30616"/>
    </ligand>
</feature>
<dbReference type="NCBIfam" id="NF002528">
    <property type="entry name" value="PRK01966.1-4"/>
    <property type="match status" value="1"/>
</dbReference>
<comment type="function">
    <text evidence="12">Cell wall formation.</text>
</comment>
<sequence>MGEKQLQTVVLLFGGRSSEHEISCVTAAGVLHAIDETRFRVIPVGITKSGATVLVDADRLDGFRLDGDELPHVDDNGSRVLWPASATTRELSVIDADGTIRSLGDIDVVFPTLHGPFGEDGTVQGLLELVDLPYVGSGVLGSALCMDKHAVKTILADSGVAVAPWNTVTRAQMAQDPSRIDRLDEGLAYPLFVKPARAGSSVGVTRVVEPEGLPAAVEIAFAEDSIVLVESGVIGREVEIAVLGGRHGGPTRTSTVVGEIVFSGRDFYDYEAKYLGASGVDLELPAKVTDDELRALQHAAAEAFELAQCGGLARVDFFLTDAGPVLNEINTMPGFTPISMYPSLWAASGLEYTDLITELIDLALEQD</sequence>
<protein>
    <recommendedName>
        <fullName evidence="12">D-alanine--D-alanine ligase</fullName>
        <ecNumber evidence="12">6.3.2.4</ecNumber>
    </recommendedName>
    <alternativeName>
        <fullName evidence="12">D-Ala-D-Ala ligase</fullName>
    </alternativeName>
    <alternativeName>
        <fullName evidence="12">D-alanylalanine synthetase</fullName>
    </alternativeName>
</protein>
<evidence type="ECO:0000256" key="9">
    <source>
        <dbReference type="ARBA" id="ARBA00022984"/>
    </source>
</evidence>
<evidence type="ECO:0000256" key="6">
    <source>
        <dbReference type="ARBA" id="ARBA00022840"/>
    </source>
</evidence>
<dbReference type="HAMAP" id="MF_00047">
    <property type="entry name" value="Dala_Dala_lig"/>
    <property type="match status" value="1"/>
</dbReference>
<keyword evidence="7 15" id="KW-0460">Magnesium</keyword>
<name>A0A939QCY6_9MICO</name>
<evidence type="ECO:0000256" key="5">
    <source>
        <dbReference type="ARBA" id="ARBA00022741"/>
    </source>
</evidence>
<evidence type="ECO:0000313" key="18">
    <source>
        <dbReference type="EMBL" id="MBO2989867.1"/>
    </source>
</evidence>
<dbReference type="InterPro" id="IPR011095">
    <property type="entry name" value="Dala_Dala_lig_C"/>
</dbReference>
<feature type="binding site" evidence="15">
    <location>
        <position position="328"/>
    </location>
    <ligand>
        <name>Mg(2+)</name>
        <dbReference type="ChEBI" id="CHEBI:18420"/>
        <label>1</label>
    </ligand>
</feature>
<dbReference type="Proteomes" id="UP000668403">
    <property type="component" value="Unassembled WGS sequence"/>
</dbReference>
<feature type="active site" evidence="13">
    <location>
        <position position="339"/>
    </location>
</feature>
<dbReference type="SUPFAM" id="SSF56059">
    <property type="entry name" value="Glutathione synthetase ATP-binding domain-like"/>
    <property type="match status" value="1"/>
</dbReference>
<comment type="caution">
    <text evidence="18">The sequence shown here is derived from an EMBL/GenBank/DDBJ whole genome shotgun (WGS) entry which is preliminary data.</text>
</comment>
<keyword evidence="6 16" id="KW-0067">ATP-binding</keyword>
<feature type="binding site" evidence="15">
    <location>
        <position position="316"/>
    </location>
    <ligand>
        <name>Mg(2+)</name>
        <dbReference type="ChEBI" id="CHEBI:18420"/>
        <label>1</label>
    </ligand>
</feature>
<dbReference type="InterPro" id="IPR013815">
    <property type="entry name" value="ATP_grasp_subdomain_1"/>
</dbReference>
<dbReference type="InterPro" id="IPR011761">
    <property type="entry name" value="ATP-grasp"/>
</dbReference>
<evidence type="ECO:0000256" key="10">
    <source>
        <dbReference type="ARBA" id="ARBA00023211"/>
    </source>
</evidence>
<evidence type="ECO:0000256" key="12">
    <source>
        <dbReference type="HAMAP-Rule" id="MF_00047"/>
    </source>
</evidence>
<comment type="catalytic activity">
    <reaction evidence="12">
        <text>2 D-alanine + ATP = D-alanyl-D-alanine + ADP + phosphate + H(+)</text>
        <dbReference type="Rhea" id="RHEA:11224"/>
        <dbReference type="ChEBI" id="CHEBI:15378"/>
        <dbReference type="ChEBI" id="CHEBI:30616"/>
        <dbReference type="ChEBI" id="CHEBI:43474"/>
        <dbReference type="ChEBI" id="CHEBI:57416"/>
        <dbReference type="ChEBI" id="CHEBI:57822"/>
        <dbReference type="ChEBI" id="CHEBI:456216"/>
        <dbReference type="EC" id="6.3.2.4"/>
    </reaction>
</comment>
<dbReference type="GO" id="GO:0005829">
    <property type="term" value="C:cytosol"/>
    <property type="evidence" value="ECO:0007669"/>
    <property type="project" value="TreeGrafter"/>
</dbReference>
<dbReference type="FunFam" id="3.30.470.20:FF:000008">
    <property type="entry name" value="D-alanine--D-alanine ligase"/>
    <property type="match status" value="1"/>
</dbReference>
<dbReference type="PROSITE" id="PS00843">
    <property type="entry name" value="DALA_DALA_LIGASE_1"/>
    <property type="match status" value="1"/>
</dbReference>
<evidence type="ECO:0000256" key="4">
    <source>
        <dbReference type="ARBA" id="ARBA00022723"/>
    </source>
</evidence>
<dbReference type="GO" id="GO:0008716">
    <property type="term" value="F:D-alanine-D-alanine ligase activity"/>
    <property type="evidence" value="ECO:0007669"/>
    <property type="project" value="UniProtKB-UniRule"/>
</dbReference>
<accession>A0A939QCY6</accession>
<organism evidence="18 19">
    <name type="scientific">Leucobacter tardus</name>
    <dbReference type="NCBI Taxonomy" id="501483"/>
    <lineage>
        <taxon>Bacteria</taxon>
        <taxon>Bacillati</taxon>
        <taxon>Actinomycetota</taxon>
        <taxon>Actinomycetes</taxon>
        <taxon>Micrococcales</taxon>
        <taxon>Microbacteriaceae</taxon>
        <taxon>Leucobacter</taxon>
    </lineage>
</organism>
<dbReference type="PROSITE" id="PS00844">
    <property type="entry name" value="DALA_DALA_LIGASE_2"/>
    <property type="match status" value="1"/>
</dbReference>
<dbReference type="GO" id="GO:0009252">
    <property type="term" value="P:peptidoglycan biosynthetic process"/>
    <property type="evidence" value="ECO:0007669"/>
    <property type="project" value="UniProtKB-UniRule"/>
</dbReference>
<comment type="subcellular location">
    <subcellularLocation>
        <location evidence="12">Cytoplasm</location>
    </subcellularLocation>
</comment>